<evidence type="ECO:0000313" key="1">
    <source>
        <dbReference type="EMBL" id="OGL43305.1"/>
    </source>
</evidence>
<reference evidence="1 2" key="1">
    <citation type="journal article" date="2016" name="Nat. Commun.">
        <title>Thousands of microbial genomes shed light on interconnected biogeochemical processes in an aquifer system.</title>
        <authorList>
            <person name="Anantharaman K."/>
            <person name="Brown C.T."/>
            <person name="Hug L.A."/>
            <person name="Sharon I."/>
            <person name="Castelle C.J."/>
            <person name="Probst A.J."/>
            <person name="Thomas B.C."/>
            <person name="Singh A."/>
            <person name="Wilkins M.J."/>
            <person name="Karaoz U."/>
            <person name="Brodie E.L."/>
            <person name="Williams K.H."/>
            <person name="Hubbard S.S."/>
            <person name="Banfield J.F."/>
        </authorList>
    </citation>
    <scope>NUCLEOTIDE SEQUENCE [LARGE SCALE GENOMIC DNA]</scope>
</reference>
<name>A0A1F7RP13_9BACT</name>
<organism evidence="1 2">
    <name type="scientific">Candidatus Schekmanbacteria bacterium RBG_13_48_7</name>
    <dbReference type="NCBI Taxonomy" id="1817878"/>
    <lineage>
        <taxon>Bacteria</taxon>
        <taxon>Candidatus Schekmaniibacteriota</taxon>
    </lineage>
</organism>
<sequence length="83" mass="9508">MEIHEKAKRTARVIVSDIVLYNKSKIEEGLSKGNLKELLKEEIDRGRELYHSKLPPEVIESTDYFNQILIQTVAKGNRSILGL</sequence>
<evidence type="ECO:0000313" key="2">
    <source>
        <dbReference type="Proteomes" id="UP000179266"/>
    </source>
</evidence>
<comment type="caution">
    <text evidence="1">The sequence shown here is derived from an EMBL/GenBank/DDBJ whole genome shotgun (WGS) entry which is preliminary data.</text>
</comment>
<dbReference type="EMBL" id="MGDD01000281">
    <property type="protein sequence ID" value="OGL43305.1"/>
    <property type="molecule type" value="Genomic_DNA"/>
</dbReference>
<dbReference type="Proteomes" id="UP000179266">
    <property type="component" value="Unassembled WGS sequence"/>
</dbReference>
<dbReference type="AlphaFoldDB" id="A0A1F7RP13"/>
<protein>
    <submittedName>
        <fullName evidence="1">Uncharacterized protein</fullName>
    </submittedName>
</protein>
<proteinExistence type="predicted"/>
<gene>
    <name evidence="1" type="ORF">A2161_20410</name>
</gene>
<accession>A0A1F7RP13</accession>